<dbReference type="Proteomes" id="UP000245942">
    <property type="component" value="Unassembled WGS sequence"/>
</dbReference>
<dbReference type="AlphaFoldDB" id="A0A316TZG6"/>
<dbReference type="GeneID" id="37017208"/>
<keyword evidence="2" id="KW-1185">Reference proteome</keyword>
<accession>A0A316TZG6</accession>
<evidence type="ECO:0000313" key="1">
    <source>
        <dbReference type="EMBL" id="PWN18380.1"/>
    </source>
</evidence>
<proteinExistence type="predicted"/>
<gene>
    <name evidence="1" type="ORF">BCV69DRAFT_71313</name>
</gene>
<evidence type="ECO:0000313" key="2">
    <source>
        <dbReference type="Proteomes" id="UP000245942"/>
    </source>
</evidence>
<organism evidence="1 2">
    <name type="scientific">Pseudomicrostroma glucosiphilum</name>
    <dbReference type="NCBI Taxonomy" id="1684307"/>
    <lineage>
        <taxon>Eukaryota</taxon>
        <taxon>Fungi</taxon>
        <taxon>Dikarya</taxon>
        <taxon>Basidiomycota</taxon>
        <taxon>Ustilaginomycotina</taxon>
        <taxon>Exobasidiomycetes</taxon>
        <taxon>Microstromatales</taxon>
        <taxon>Microstromatales incertae sedis</taxon>
        <taxon>Pseudomicrostroma</taxon>
    </lineage>
</organism>
<sequence length="89" mass="9614">MLPCPSFALFYMSPKAHSQREPRTIRNVHPSLKSTYRARTLGPLLSACCVGWSAPIALRPWDTAGLSNIAMQCCTSASIIPSCSTTDGD</sequence>
<protein>
    <submittedName>
        <fullName evidence="1">Uncharacterized protein</fullName>
    </submittedName>
</protein>
<reference evidence="1 2" key="1">
    <citation type="journal article" date="2018" name="Mol. Biol. Evol.">
        <title>Broad Genomic Sampling Reveals a Smut Pathogenic Ancestry of the Fungal Clade Ustilaginomycotina.</title>
        <authorList>
            <person name="Kijpornyongpan T."/>
            <person name="Mondo S.J."/>
            <person name="Barry K."/>
            <person name="Sandor L."/>
            <person name="Lee J."/>
            <person name="Lipzen A."/>
            <person name="Pangilinan J."/>
            <person name="LaButti K."/>
            <person name="Hainaut M."/>
            <person name="Henrissat B."/>
            <person name="Grigoriev I.V."/>
            <person name="Spatafora J.W."/>
            <person name="Aime M.C."/>
        </authorList>
    </citation>
    <scope>NUCLEOTIDE SEQUENCE [LARGE SCALE GENOMIC DNA]</scope>
    <source>
        <strain evidence="1 2">MCA 4718</strain>
    </source>
</reference>
<dbReference type="RefSeq" id="XP_025345540.1">
    <property type="nucleotide sequence ID" value="XM_025495474.1"/>
</dbReference>
<dbReference type="EMBL" id="KZ819336">
    <property type="protein sequence ID" value="PWN18380.1"/>
    <property type="molecule type" value="Genomic_DNA"/>
</dbReference>
<name>A0A316TZG6_9BASI</name>